<comment type="caution">
    <text evidence="4">The sequence shown here is derived from an EMBL/GenBank/DDBJ whole genome shotgun (WGS) entry which is preliminary data.</text>
</comment>
<evidence type="ECO:0000313" key="4">
    <source>
        <dbReference type="EMBL" id="KAL1216143.1"/>
    </source>
</evidence>
<dbReference type="Pfam" id="PF15862">
    <property type="entry name" value="Coilin_N"/>
    <property type="match status" value="1"/>
</dbReference>
<feature type="compositionally biased region" description="Basic and acidic residues" evidence="1">
    <location>
        <begin position="268"/>
        <end position="280"/>
    </location>
</feature>
<protein>
    <submittedName>
        <fullName evidence="4">Coilin</fullName>
    </submittedName>
</protein>
<dbReference type="InterPro" id="IPR031722">
    <property type="entry name" value="Coilin_N"/>
</dbReference>
<feature type="compositionally biased region" description="Basic residues" evidence="1">
    <location>
        <begin position="254"/>
        <end position="267"/>
    </location>
</feature>
<feature type="region of interest" description="Disordered" evidence="1">
    <location>
        <begin position="468"/>
        <end position="490"/>
    </location>
</feature>
<keyword evidence="5" id="KW-1185">Reference proteome</keyword>
<dbReference type="Proteomes" id="UP001558713">
    <property type="component" value="Unassembled WGS sequence"/>
</dbReference>
<evidence type="ECO:0000256" key="1">
    <source>
        <dbReference type="SAM" id="MobiDB-lite"/>
    </source>
</evidence>
<sequence length="609" mass="68735">MAEEMVRIRLVFEDRRILSKYQKKQGLTRSWAVLNRKCQRTVSEFSDHLFHTFSLFEACPHGLSLSMEGFVLPPFESSCVLKDKDIVCVKKKKEPLLEFVGEDSEGNADNANEVEERPQIRPGEMLLTNEEFQKETGGYESESEEDEIEEKAEEFVPEKKTSKKRKASSKSLSSKRKKCKLTTTEETPEERENAAVVCNVVKKRKKSVDVQRAESDEQNNGDTKPMTNSKRSSQQEESKEDNDLCQTSTETKKTPSRSARRKKAKRQWLREKTRLEKEELQQTQLVVAPSRKPAITIDYQVTEENHCETLENQQPNELGDGVGDEVVPVEVRPGHIRFKPLAGTDEASLESEPPAENFLWNGNMTKKKGQKWGTEKTGFSKRYAQDFHEDTYENETQPAEAETLAKGQINYEQLVAYTGSVKKGDVIAYRLIELTSSWTPEVSSFRVGRISAYDPDSKKVTLMPVQEFPIEKKTEEDEDSSMQPDTSLYKEDGSLEIEFSSLLDVRSINTSSSDSTEVANSAPPKPDQTATNLKLNAKNGSLTPIKENGKVDPWEELSEALSAKKAELSQADNGWNKKGSSSGGSWSYKALRGSAMGPVMNYLRSQKEI</sequence>
<dbReference type="PANTHER" id="PTHR15197:SF0">
    <property type="entry name" value="COILIN"/>
    <property type="match status" value="1"/>
</dbReference>
<evidence type="ECO:0000259" key="3">
    <source>
        <dbReference type="Pfam" id="PF23086"/>
    </source>
</evidence>
<reference evidence="4 5" key="1">
    <citation type="submission" date="2024-04" db="EMBL/GenBank/DDBJ databases">
        <title>Genome assembly C_amara_ONT_v2.</title>
        <authorList>
            <person name="Yant L."/>
            <person name="Moore C."/>
            <person name="Slenker M."/>
        </authorList>
    </citation>
    <scope>NUCLEOTIDE SEQUENCE [LARGE SCALE GENOMIC DNA]</scope>
    <source>
        <tissue evidence="4">Leaf</tissue>
    </source>
</reference>
<dbReference type="InterPro" id="IPR024822">
    <property type="entry name" value="Coilin"/>
</dbReference>
<gene>
    <name evidence="4" type="ORF">V5N11_033769</name>
</gene>
<feature type="compositionally biased region" description="Acidic residues" evidence="1">
    <location>
        <begin position="141"/>
        <end position="152"/>
    </location>
</feature>
<proteinExistence type="predicted"/>
<feature type="region of interest" description="Disordered" evidence="1">
    <location>
        <begin position="101"/>
        <end position="280"/>
    </location>
</feature>
<feature type="domain" description="Coilin tudor" evidence="3">
    <location>
        <begin position="408"/>
        <end position="509"/>
    </location>
</feature>
<dbReference type="InterPro" id="IPR056398">
    <property type="entry name" value="Tudor_Coilin"/>
</dbReference>
<name>A0ABD1BBX7_CARAN</name>
<feature type="domain" description="Coilin N-terminal" evidence="2">
    <location>
        <begin position="6"/>
        <end position="189"/>
    </location>
</feature>
<feature type="region of interest" description="Disordered" evidence="1">
    <location>
        <begin position="512"/>
        <end position="532"/>
    </location>
</feature>
<dbReference type="EMBL" id="JBANAX010000273">
    <property type="protein sequence ID" value="KAL1216143.1"/>
    <property type="molecule type" value="Genomic_DNA"/>
</dbReference>
<dbReference type="Pfam" id="PF23086">
    <property type="entry name" value="Tudor_Coilin"/>
    <property type="match status" value="1"/>
</dbReference>
<dbReference type="AlphaFoldDB" id="A0ABD1BBX7"/>
<organism evidence="4 5">
    <name type="scientific">Cardamine amara subsp. amara</name>
    <dbReference type="NCBI Taxonomy" id="228776"/>
    <lineage>
        <taxon>Eukaryota</taxon>
        <taxon>Viridiplantae</taxon>
        <taxon>Streptophyta</taxon>
        <taxon>Embryophyta</taxon>
        <taxon>Tracheophyta</taxon>
        <taxon>Spermatophyta</taxon>
        <taxon>Magnoliopsida</taxon>
        <taxon>eudicotyledons</taxon>
        <taxon>Gunneridae</taxon>
        <taxon>Pentapetalae</taxon>
        <taxon>rosids</taxon>
        <taxon>malvids</taxon>
        <taxon>Brassicales</taxon>
        <taxon>Brassicaceae</taxon>
        <taxon>Cardamineae</taxon>
        <taxon>Cardamine</taxon>
    </lineage>
</organism>
<accession>A0ABD1BBX7</accession>
<dbReference type="PANTHER" id="PTHR15197">
    <property type="entry name" value="COILIN P80"/>
    <property type="match status" value="1"/>
</dbReference>
<feature type="compositionally biased region" description="Basic residues" evidence="1">
    <location>
        <begin position="161"/>
        <end position="180"/>
    </location>
</feature>
<evidence type="ECO:0000259" key="2">
    <source>
        <dbReference type="Pfam" id="PF15862"/>
    </source>
</evidence>
<feature type="compositionally biased region" description="Polar residues" evidence="1">
    <location>
        <begin position="218"/>
        <end position="228"/>
    </location>
</feature>
<evidence type="ECO:0000313" key="5">
    <source>
        <dbReference type="Proteomes" id="UP001558713"/>
    </source>
</evidence>